<proteinExistence type="predicted"/>
<dbReference type="AlphaFoldDB" id="A0A8H3AZ82"/>
<protein>
    <submittedName>
        <fullName evidence="2">Uncharacterized protein</fullName>
    </submittedName>
</protein>
<name>A0A8H3AZ82_9AGAM</name>
<feature type="compositionally biased region" description="Basic and acidic residues" evidence="1">
    <location>
        <begin position="422"/>
        <end position="431"/>
    </location>
</feature>
<evidence type="ECO:0000256" key="1">
    <source>
        <dbReference type="SAM" id="MobiDB-lite"/>
    </source>
</evidence>
<feature type="compositionally biased region" description="Polar residues" evidence="1">
    <location>
        <begin position="324"/>
        <end position="335"/>
    </location>
</feature>
<feature type="compositionally biased region" description="Acidic residues" evidence="1">
    <location>
        <begin position="290"/>
        <end position="307"/>
    </location>
</feature>
<reference evidence="2" key="1">
    <citation type="submission" date="2021-01" db="EMBL/GenBank/DDBJ databases">
        <authorList>
            <person name="Kaushik A."/>
        </authorList>
    </citation>
    <scope>NUCLEOTIDE SEQUENCE</scope>
    <source>
        <strain evidence="2">AG4-R118</strain>
    </source>
</reference>
<comment type="caution">
    <text evidence="2">The sequence shown here is derived from an EMBL/GenBank/DDBJ whole genome shotgun (WGS) entry which is preliminary data.</text>
</comment>
<feature type="region of interest" description="Disordered" evidence="1">
    <location>
        <begin position="347"/>
        <end position="454"/>
    </location>
</feature>
<dbReference type="Proteomes" id="UP000663888">
    <property type="component" value="Unassembled WGS sequence"/>
</dbReference>
<feature type="compositionally biased region" description="Basic residues" evidence="1">
    <location>
        <begin position="444"/>
        <end position="454"/>
    </location>
</feature>
<feature type="region of interest" description="Disordered" evidence="1">
    <location>
        <begin position="321"/>
        <end position="340"/>
    </location>
</feature>
<feature type="compositionally biased region" description="Low complexity" evidence="1">
    <location>
        <begin position="347"/>
        <end position="370"/>
    </location>
</feature>
<sequence length="454" mass="50005">MEISDDQLTRLKRCPWLPGVHPESKLGFLMKFYADPEKEECYILVTDTVKVWAEGAFTGGLLMFLPTFAHVSTNSQTAVQGRHISHRSPLAPHPRTEKQERRFIREILQLIHAAHQLCRIGDMEIVAEEGGKCADLLLTITTPTLHWEWRTFALHPSHASQVLSKHLILPMLTHMSISTLFGAGFDLEAFTRQLDKTSKTARITMHTHLRAVFSKPIVACGLVRIAQIWEHVGEEFLHPVVEDLEELEPNTAPLYFPEPISDDDELEPQSEPEPYLGSGSIRSSPAPLPDADESATEDEDNEDDDAGETQLQTQIDGSAIGVGSRSQGLQAQASKYGQSQVSVYGGQSQVSAYGGQPPSSKHGSKSQSQSRPSIHPARSQPHPSRSKAQLSMMSVSGGRSISQPQVAGQKRPMDGSDSGSDEYERAEELLRRMNGATSSGSIGMKKKVVGRRKF</sequence>
<evidence type="ECO:0000313" key="3">
    <source>
        <dbReference type="Proteomes" id="UP000663888"/>
    </source>
</evidence>
<feature type="compositionally biased region" description="Acidic residues" evidence="1">
    <location>
        <begin position="260"/>
        <end position="270"/>
    </location>
</feature>
<accession>A0A8H3AZ82</accession>
<gene>
    <name evidence="2" type="ORF">RDB_LOCUS55381</name>
</gene>
<dbReference type="EMBL" id="CAJMWX010001013">
    <property type="protein sequence ID" value="CAE6444034.1"/>
    <property type="molecule type" value="Genomic_DNA"/>
</dbReference>
<feature type="compositionally biased region" description="Polar residues" evidence="1">
    <location>
        <begin position="381"/>
        <end position="406"/>
    </location>
</feature>
<feature type="region of interest" description="Disordered" evidence="1">
    <location>
        <begin position="252"/>
        <end position="308"/>
    </location>
</feature>
<evidence type="ECO:0000313" key="2">
    <source>
        <dbReference type="EMBL" id="CAE6444034.1"/>
    </source>
</evidence>
<organism evidence="2 3">
    <name type="scientific">Rhizoctonia solani</name>
    <dbReference type="NCBI Taxonomy" id="456999"/>
    <lineage>
        <taxon>Eukaryota</taxon>
        <taxon>Fungi</taxon>
        <taxon>Dikarya</taxon>
        <taxon>Basidiomycota</taxon>
        <taxon>Agaricomycotina</taxon>
        <taxon>Agaricomycetes</taxon>
        <taxon>Cantharellales</taxon>
        <taxon>Ceratobasidiaceae</taxon>
        <taxon>Rhizoctonia</taxon>
    </lineage>
</organism>